<evidence type="ECO:0000259" key="1">
    <source>
        <dbReference type="Pfam" id="PF07883"/>
    </source>
</evidence>
<dbReference type="InterPro" id="IPR011051">
    <property type="entry name" value="RmlC_Cupin_sf"/>
</dbReference>
<dbReference type="CDD" id="cd02208">
    <property type="entry name" value="cupin_RmlC-like"/>
    <property type="match status" value="1"/>
</dbReference>
<proteinExistence type="predicted"/>
<dbReference type="Pfam" id="PF07883">
    <property type="entry name" value="Cupin_2"/>
    <property type="match status" value="1"/>
</dbReference>
<accession>A0A212L5Q6</accession>
<sequence length="129" mass="14405">MEKNLFHEFETGMLAESGKQMDIGLCPWNEHKDFAGVSLKNIVTPAQTAGLFTCHLVRIKPNHKIGMHTHPNSIELHEIIRGSGTCQTETGEIHYIPGVMAIIPRDEQHEVRAGEEGLYLFAKFITVPA</sequence>
<feature type="domain" description="Cupin type-2" evidence="1">
    <location>
        <begin position="56"/>
        <end position="114"/>
    </location>
</feature>
<dbReference type="Gene3D" id="2.60.120.10">
    <property type="entry name" value="Jelly Rolls"/>
    <property type="match status" value="1"/>
</dbReference>
<dbReference type="SUPFAM" id="SSF51182">
    <property type="entry name" value="RmlC-like cupins"/>
    <property type="match status" value="1"/>
</dbReference>
<reference evidence="2" key="1">
    <citation type="submission" date="2016-08" db="EMBL/GenBank/DDBJ databases">
        <authorList>
            <person name="Seilhamer J.J."/>
        </authorList>
    </citation>
    <scope>NUCLEOTIDE SEQUENCE</scope>
    <source>
        <strain evidence="2">86-1</strain>
    </source>
</reference>
<name>A0A212L5Q6_9BACT</name>
<organism evidence="2">
    <name type="scientific">uncultured Desulfovibrio sp</name>
    <dbReference type="NCBI Taxonomy" id="167968"/>
    <lineage>
        <taxon>Bacteria</taxon>
        <taxon>Pseudomonadati</taxon>
        <taxon>Thermodesulfobacteriota</taxon>
        <taxon>Desulfovibrionia</taxon>
        <taxon>Desulfovibrionales</taxon>
        <taxon>Desulfovibrionaceae</taxon>
        <taxon>Desulfovibrio</taxon>
        <taxon>environmental samples</taxon>
    </lineage>
</organism>
<dbReference type="InterPro" id="IPR013096">
    <property type="entry name" value="Cupin_2"/>
</dbReference>
<gene>
    <name evidence="2" type="ORF">KL86DES1_20914</name>
</gene>
<protein>
    <recommendedName>
        <fullName evidence="1">Cupin type-2 domain-containing protein</fullName>
    </recommendedName>
</protein>
<dbReference type="InterPro" id="IPR014710">
    <property type="entry name" value="RmlC-like_jellyroll"/>
</dbReference>
<dbReference type="EMBL" id="FMJC01000002">
    <property type="protein sequence ID" value="SCM72912.1"/>
    <property type="molecule type" value="Genomic_DNA"/>
</dbReference>
<evidence type="ECO:0000313" key="2">
    <source>
        <dbReference type="EMBL" id="SCM72912.1"/>
    </source>
</evidence>
<dbReference type="AlphaFoldDB" id="A0A212L5Q6"/>
<dbReference type="RefSeq" id="WP_179980430.1">
    <property type="nucleotide sequence ID" value="NZ_LT608333.1"/>
</dbReference>